<keyword evidence="3" id="KW-0804">Transcription</keyword>
<evidence type="ECO:0000313" key="5">
    <source>
        <dbReference type="EMBL" id="PHU39757.1"/>
    </source>
</evidence>
<keyword evidence="1" id="KW-0805">Transcription regulation</keyword>
<dbReference type="CDD" id="cd00093">
    <property type="entry name" value="HTH_XRE"/>
    <property type="match status" value="1"/>
</dbReference>
<dbReference type="PANTHER" id="PTHR40661:SF3">
    <property type="entry name" value="FELS-1 PROPHAGE TRANSCRIPTIONAL REGULATOR"/>
    <property type="match status" value="1"/>
</dbReference>
<proteinExistence type="predicted"/>
<dbReference type="GO" id="GO:0003677">
    <property type="term" value="F:DNA binding"/>
    <property type="evidence" value="ECO:0007669"/>
    <property type="project" value="UniProtKB-KW"/>
</dbReference>
<dbReference type="SMART" id="SM00530">
    <property type="entry name" value="HTH_XRE"/>
    <property type="match status" value="1"/>
</dbReference>
<evidence type="ECO:0000256" key="1">
    <source>
        <dbReference type="ARBA" id="ARBA00023015"/>
    </source>
</evidence>
<sequence>MTASERILQILDERKISQKDFSEWTGIPQSTISDWRKKKTNPGTDKIMIICKVLNITPEWLLSGIEEDGNRGKKTNYYVIDKQSELGELMVAYNSMDPRQRERIMGYAKALLDL</sequence>
<dbReference type="PROSITE" id="PS50943">
    <property type="entry name" value="HTH_CROC1"/>
    <property type="match status" value="1"/>
</dbReference>
<comment type="caution">
    <text evidence="5">The sequence shown here is derived from an EMBL/GenBank/DDBJ whole genome shotgun (WGS) entry which is preliminary data.</text>
</comment>
<dbReference type="SUPFAM" id="SSF47413">
    <property type="entry name" value="lambda repressor-like DNA-binding domains"/>
    <property type="match status" value="1"/>
</dbReference>
<feature type="domain" description="HTH cro/C1-type" evidence="4">
    <location>
        <begin position="7"/>
        <end position="61"/>
    </location>
</feature>
<dbReference type="RefSeq" id="WP_099413517.1">
    <property type="nucleotide sequence ID" value="NZ_PDYH01000037.1"/>
</dbReference>
<evidence type="ECO:0000259" key="4">
    <source>
        <dbReference type="PROSITE" id="PS50943"/>
    </source>
</evidence>
<dbReference type="EMBL" id="PDYH01000037">
    <property type="protein sequence ID" value="PHU39757.1"/>
    <property type="molecule type" value="Genomic_DNA"/>
</dbReference>
<keyword evidence="6" id="KW-1185">Reference proteome</keyword>
<evidence type="ECO:0000313" key="6">
    <source>
        <dbReference type="Proteomes" id="UP000224317"/>
    </source>
</evidence>
<dbReference type="Proteomes" id="UP000224317">
    <property type="component" value="Unassembled WGS sequence"/>
</dbReference>
<organism evidence="5 6">
    <name type="scientific">Pseudobutyrivibrio ruminis</name>
    <dbReference type="NCBI Taxonomy" id="46206"/>
    <lineage>
        <taxon>Bacteria</taxon>
        <taxon>Bacillati</taxon>
        <taxon>Bacillota</taxon>
        <taxon>Clostridia</taxon>
        <taxon>Lachnospirales</taxon>
        <taxon>Lachnospiraceae</taxon>
        <taxon>Pseudobutyrivibrio</taxon>
    </lineage>
</organism>
<keyword evidence="2 5" id="KW-0238">DNA-binding</keyword>
<evidence type="ECO:0000256" key="2">
    <source>
        <dbReference type="ARBA" id="ARBA00023125"/>
    </source>
</evidence>
<dbReference type="InterPro" id="IPR001387">
    <property type="entry name" value="Cro/C1-type_HTH"/>
</dbReference>
<accession>A0A2G3E955</accession>
<dbReference type="AlphaFoldDB" id="A0A2G3E955"/>
<dbReference type="InterPro" id="IPR010982">
    <property type="entry name" value="Lambda_DNA-bd_dom_sf"/>
</dbReference>
<dbReference type="PANTHER" id="PTHR40661">
    <property type="match status" value="1"/>
</dbReference>
<protein>
    <submittedName>
        <fullName evidence="5">DNA-binding protein</fullName>
    </submittedName>
</protein>
<gene>
    <name evidence="5" type="ORF">CSX00_09335</name>
</gene>
<evidence type="ECO:0000256" key="3">
    <source>
        <dbReference type="ARBA" id="ARBA00023163"/>
    </source>
</evidence>
<dbReference type="STRING" id="46206.SAMN02910377_00953"/>
<dbReference type="Pfam" id="PF13443">
    <property type="entry name" value="HTH_26"/>
    <property type="match status" value="1"/>
</dbReference>
<reference evidence="5" key="1">
    <citation type="submission" date="2017-10" db="EMBL/GenBank/DDBJ databases">
        <title>Resolving the taxonomy of Roseburia spp., Eubacterium rectale and Agathobacter spp. through phylogenomic analysis.</title>
        <authorList>
            <person name="Sheridan P.O."/>
            <person name="Walker A.W."/>
            <person name="Duncan S.H."/>
            <person name="Scott K.P."/>
            <person name="Toole P.W.O."/>
            <person name="Luis P."/>
            <person name="Flint H.J."/>
        </authorList>
    </citation>
    <scope>NUCLEOTIDE SEQUENCE [LARGE SCALE GENOMIC DNA]</scope>
    <source>
        <strain evidence="5">JK10</strain>
    </source>
</reference>
<dbReference type="Gene3D" id="1.10.260.40">
    <property type="entry name" value="lambda repressor-like DNA-binding domains"/>
    <property type="match status" value="1"/>
</dbReference>
<name>A0A2G3E955_9FIRM</name>